<accession>A0A7X5ZH42</accession>
<dbReference type="EMBL" id="JAARLZ010000001">
    <property type="protein sequence ID" value="NII05316.1"/>
    <property type="molecule type" value="Genomic_DNA"/>
</dbReference>
<gene>
    <name evidence="1" type="ORF">HBF25_02810</name>
</gene>
<dbReference type="RefSeq" id="WP_166946317.1">
    <property type="nucleotide sequence ID" value="NZ_JAARLZ010000001.1"/>
</dbReference>
<comment type="caution">
    <text evidence="1">The sequence shown here is derived from an EMBL/GenBank/DDBJ whole genome shotgun (WGS) entry which is preliminary data.</text>
</comment>
<name>A0A7X5ZH42_9GAMM</name>
<organism evidence="1 2">
    <name type="scientific">Luteibacter anthropi</name>
    <dbReference type="NCBI Taxonomy" id="564369"/>
    <lineage>
        <taxon>Bacteria</taxon>
        <taxon>Pseudomonadati</taxon>
        <taxon>Pseudomonadota</taxon>
        <taxon>Gammaproteobacteria</taxon>
        <taxon>Lysobacterales</taxon>
        <taxon>Rhodanobacteraceae</taxon>
        <taxon>Luteibacter</taxon>
    </lineage>
</organism>
<protein>
    <recommendedName>
        <fullName evidence="3">DUF4340 domain-containing protein</fullName>
    </recommendedName>
</protein>
<evidence type="ECO:0000313" key="1">
    <source>
        <dbReference type="EMBL" id="NII05316.1"/>
    </source>
</evidence>
<sequence length="157" mass="17009">MKARLAALFVLVILVGAVAWEWHTDETDARAHRLTTLDPDAIGRIDVALKGYPSQRFERRAGHWIDTSGTPADEGRADELAALATTPVNAWKPAADFDAAKIGLASPAAVLVLDGTRIEFGEMTALGKQRYVRVGDRIAFVAAQALPRAPRTRNLPL</sequence>
<dbReference type="AlphaFoldDB" id="A0A7X5ZH42"/>
<proteinExistence type="predicted"/>
<reference evidence="1 2" key="1">
    <citation type="submission" date="2020-03" db="EMBL/GenBank/DDBJ databases">
        <authorList>
            <person name="Lai Q."/>
        </authorList>
    </citation>
    <scope>NUCLEOTIDE SEQUENCE [LARGE SCALE GENOMIC DNA]</scope>
    <source>
        <strain evidence="1 2">CCUG 25036</strain>
    </source>
</reference>
<dbReference type="Proteomes" id="UP000490980">
    <property type="component" value="Unassembled WGS sequence"/>
</dbReference>
<evidence type="ECO:0008006" key="3">
    <source>
        <dbReference type="Google" id="ProtNLM"/>
    </source>
</evidence>
<keyword evidence="2" id="KW-1185">Reference proteome</keyword>
<evidence type="ECO:0000313" key="2">
    <source>
        <dbReference type="Proteomes" id="UP000490980"/>
    </source>
</evidence>